<dbReference type="EMBL" id="UXAW01000106">
    <property type="protein sequence ID" value="VDC33149.1"/>
    <property type="molecule type" value="Genomic_DNA"/>
</dbReference>
<dbReference type="OrthoDB" id="9792392at2"/>
<dbReference type="PIRSF" id="PIRSF007028">
    <property type="entry name" value="UCP007028"/>
    <property type="match status" value="1"/>
</dbReference>
<dbReference type="SUPFAM" id="SSF54909">
    <property type="entry name" value="Dimeric alpha+beta barrel"/>
    <property type="match status" value="1"/>
</dbReference>
<evidence type="ECO:0000256" key="1">
    <source>
        <dbReference type="SAM" id="MobiDB-lite"/>
    </source>
</evidence>
<dbReference type="AlphaFoldDB" id="A0A3P5XEJ8"/>
<dbReference type="Pfam" id="PF07237">
    <property type="entry name" value="DUF1428"/>
    <property type="match status" value="1"/>
</dbReference>
<keyword evidence="3" id="KW-1185">Reference proteome</keyword>
<dbReference type="Proteomes" id="UP000277498">
    <property type="component" value="Unassembled WGS sequence"/>
</dbReference>
<evidence type="ECO:0008006" key="4">
    <source>
        <dbReference type="Google" id="ProtNLM"/>
    </source>
</evidence>
<name>A0A3P5XEJ8_9RHOB</name>
<dbReference type="InterPro" id="IPR009874">
    <property type="entry name" value="DUF1428"/>
</dbReference>
<reference evidence="2 3" key="1">
    <citation type="submission" date="2018-11" db="EMBL/GenBank/DDBJ databases">
        <authorList>
            <person name="Criscuolo A."/>
        </authorList>
    </citation>
    <scope>NUCLEOTIDE SEQUENCE [LARGE SCALE GENOMIC DNA]</scope>
    <source>
        <strain evidence="2">ACIP111625</strain>
    </source>
</reference>
<protein>
    <recommendedName>
        <fullName evidence="4">DUF1428 domain-containing protein</fullName>
    </recommendedName>
</protein>
<feature type="compositionally biased region" description="Basic and acidic residues" evidence="1">
    <location>
        <begin position="81"/>
        <end position="94"/>
    </location>
</feature>
<evidence type="ECO:0000313" key="2">
    <source>
        <dbReference type="EMBL" id="VDC33149.1"/>
    </source>
</evidence>
<gene>
    <name evidence="2" type="ORF">XINFAN_03656</name>
</gene>
<sequence length="120" mass="13852">MAYIDGFLIPVRNEDRETYKAHELKWWPFFRDLGAQTLVAGWGDDVPAGKQTDFHRAVDLKDGETVVLAWMTWPDKETRDKAYKSMEERSKDDPDMAPEAMPFDGRRMVWGGFAPLIQEG</sequence>
<dbReference type="InterPro" id="IPR011008">
    <property type="entry name" value="Dimeric_a/b-barrel"/>
</dbReference>
<proteinExistence type="predicted"/>
<organism evidence="2 3">
    <name type="scientific">Pseudogemmobacter humi</name>
    <dbReference type="NCBI Taxonomy" id="2483812"/>
    <lineage>
        <taxon>Bacteria</taxon>
        <taxon>Pseudomonadati</taxon>
        <taxon>Pseudomonadota</taxon>
        <taxon>Alphaproteobacteria</taxon>
        <taxon>Rhodobacterales</taxon>
        <taxon>Paracoccaceae</taxon>
        <taxon>Pseudogemmobacter</taxon>
    </lineage>
</organism>
<evidence type="ECO:0000313" key="3">
    <source>
        <dbReference type="Proteomes" id="UP000277498"/>
    </source>
</evidence>
<dbReference type="RefSeq" id="WP_124088342.1">
    <property type="nucleotide sequence ID" value="NZ_UXAW01000106.1"/>
</dbReference>
<accession>A0A3P5XEJ8</accession>
<feature type="region of interest" description="Disordered" evidence="1">
    <location>
        <begin position="81"/>
        <end position="103"/>
    </location>
</feature>
<dbReference type="Gene3D" id="3.30.70.100">
    <property type="match status" value="1"/>
</dbReference>